<gene>
    <name evidence="1" type="ORF">TBRA_LOCUS7203</name>
</gene>
<name>A0A6H5ID37_9HYME</name>
<sequence>MRHIASVGAIHRDTLYSLETPAGTRAYYCGNELPLLQTLNIDRRLLIDDPVHIELHGFCDASQLGYGASIYVRSTNRTGQAHQQKWTAGSEKDMLLLHNKIIGQYFNAEFC</sequence>
<dbReference type="OrthoDB" id="8057024at2759"/>
<accession>A0A6H5ID37</accession>
<proteinExistence type="predicted"/>
<keyword evidence="2" id="KW-1185">Reference proteome</keyword>
<dbReference type="EMBL" id="CADCXV010000778">
    <property type="protein sequence ID" value="CAB0035305.1"/>
    <property type="molecule type" value="Genomic_DNA"/>
</dbReference>
<reference evidence="1 2" key="1">
    <citation type="submission" date="2020-02" db="EMBL/GenBank/DDBJ databases">
        <authorList>
            <person name="Ferguson B K."/>
        </authorList>
    </citation>
    <scope>NUCLEOTIDE SEQUENCE [LARGE SCALE GENOMIC DNA]</scope>
</reference>
<dbReference type="InterPro" id="IPR008042">
    <property type="entry name" value="Retrotrans_Pao"/>
</dbReference>
<dbReference type="Proteomes" id="UP000479190">
    <property type="component" value="Unassembled WGS sequence"/>
</dbReference>
<organism evidence="1 2">
    <name type="scientific">Trichogramma brassicae</name>
    <dbReference type="NCBI Taxonomy" id="86971"/>
    <lineage>
        <taxon>Eukaryota</taxon>
        <taxon>Metazoa</taxon>
        <taxon>Ecdysozoa</taxon>
        <taxon>Arthropoda</taxon>
        <taxon>Hexapoda</taxon>
        <taxon>Insecta</taxon>
        <taxon>Pterygota</taxon>
        <taxon>Neoptera</taxon>
        <taxon>Endopterygota</taxon>
        <taxon>Hymenoptera</taxon>
        <taxon>Apocrita</taxon>
        <taxon>Proctotrupomorpha</taxon>
        <taxon>Chalcidoidea</taxon>
        <taxon>Trichogrammatidae</taxon>
        <taxon>Trichogramma</taxon>
    </lineage>
</organism>
<evidence type="ECO:0000313" key="1">
    <source>
        <dbReference type="EMBL" id="CAB0035305.1"/>
    </source>
</evidence>
<dbReference type="AlphaFoldDB" id="A0A6H5ID37"/>
<dbReference type="Pfam" id="PF05380">
    <property type="entry name" value="Peptidase_A17"/>
    <property type="match status" value="1"/>
</dbReference>
<protein>
    <submittedName>
        <fullName evidence="1">Uncharacterized protein</fullName>
    </submittedName>
</protein>
<evidence type="ECO:0000313" key="2">
    <source>
        <dbReference type="Proteomes" id="UP000479190"/>
    </source>
</evidence>